<sequence>MVKTLIGFTNEVFSDIDIVFAPLVYDSRR</sequence>
<protein>
    <submittedName>
        <fullName evidence="1">Uncharacterized protein</fullName>
    </submittedName>
</protein>
<dbReference type="EMBL" id="CAJRAU010000014">
    <property type="protein sequence ID" value="CAG5074811.1"/>
    <property type="molecule type" value="Genomic_DNA"/>
</dbReference>
<dbReference type="Proteomes" id="UP000679725">
    <property type="component" value="Unassembled WGS sequence"/>
</dbReference>
<evidence type="ECO:0000313" key="2">
    <source>
        <dbReference type="Proteomes" id="UP000679725"/>
    </source>
</evidence>
<comment type="caution">
    <text evidence="1">The sequence shown here is derived from an EMBL/GenBank/DDBJ whole genome shotgun (WGS) entry which is preliminary data.</text>
</comment>
<keyword evidence="2" id="KW-1185">Reference proteome</keyword>
<gene>
    <name evidence="1" type="ORF">DYBT9623_05499</name>
</gene>
<organism evidence="1 2">
    <name type="scientific">Dyadobacter linearis</name>
    <dbReference type="NCBI Taxonomy" id="2823330"/>
    <lineage>
        <taxon>Bacteria</taxon>
        <taxon>Pseudomonadati</taxon>
        <taxon>Bacteroidota</taxon>
        <taxon>Cytophagia</taxon>
        <taxon>Cytophagales</taxon>
        <taxon>Spirosomataceae</taxon>
        <taxon>Dyadobacter</taxon>
    </lineage>
</organism>
<name>A0ABN7RFB7_9BACT</name>
<evidence type="ECO:0000313" key="1">
    <source>
        <dbReference type="EMBL" id="CAG5074811.1"/>
    </source>
</evidence>
<proteinExistence type="predicted"/>
<reference evidence="1 2" key="1">
    <citation type="submission" date="2021-04" db="EMBL/GenBank/DDBJ databases">
        <authorList>
            <person name="Rodrigo-Torres L."/>
            <person name="Arahal R. D."/>
            <person name="Lucena T."/>
        </authorList>
    </citation>
    <scope>NUCLEOTIDE SEQUENCE [LARGE SCALE GENOMIC DNA]</scope>
    <source>
        <strain evidence="1 2">CECT 9623</strain>
    </source>
</reference>
<accession>A0ABN7RFB7</accession>